<dbReference type="GO" id="GO:0006506">
    <property type="term" value="P:GPI anchor biosynthetic process"/>
    <property type="evidence" value="ECO:0007669"/>
    <property type="project" value="TreeGrafter"/>
</dbReference>
<evidence type="ECO:0000256" key="3">
    <source>
        <dbReference type="ARBA" id="ARBA00022692"/>
    </source>
</evidence>
<dbReference type="PANTHER" id="PTHR13285">
    <property type="entry name" value="ACYLTRANSFERASE"/>
    <property type="match status" value="1"/>
</dbReference>
<keyword evidence="5 7" id="KW-0472">Membrane</keyword>
<keyword evidence="9" id="KW-1185">Reference proteome</keyword>
<feature type="transmembrane region" description="Helical" evidence="7">
    <location>
        <begin position="78"/>
        <end position="97"/>
    </location>
</feature>
<comment type="similarity">
    <text evidence="2">Belongs to the membrane-bound acyltransferase family.</text>
</comment>
<dbReference type="InterPro" id="IPR004299">
    <property type="entry name" value="MBOAT_fam"/>
</dbReference>
<evidence type="ECO:0000256" key="1">
    <source>
        <dbReference type="ARBA" id="ARBA00004141"/>
    </source>
</evidence>
<organism evidence="8 9">
    <name type="scientific">Lithohypha guttulata</name>
    <dbReference type="NCBI Taxonomy" id="1690604"/>
    <lineage>
        <taxon>Eukaryota</taxon>
        <taxon>Fungi</taxon>
        <taxon>Dikarya</taxon>
        <taxon>Ascomycota</taxon>
        <taxon>Pezizomycotina</taxon>
        <taxon>Eurotiomycetes</taxon>
        <taxon>Chaetothyriomycetidae</taxon>
        <taxon>Chaetothyriales</taxon>
        <taxon>Trichomeriaceae</taxon>
        <taxon>Lithohypha</taxon>
    </lineage>
</organism>
<evidence type="ECO:0000256" key="6">
    <source>
        <dbReference type="SAM" id="MobiDB-lite"/>
    </source>
</evidence>
<proteinExistence type="inferred from homology"/>
<evidence type="ECO:0000256" key="4">
    <source>
        <dbReference type="ARBA" id="ARBA00022989"/>
    </source>
</evidence>
<feature type="transmembrane region" description="Helical" evidence="7">
    <location>
        <begin position="182"/>
        <end position="206"/>
    </location>
</feature>
<dbReference type="GO" id="GO:0005783">
    <property type="term" value="C:endoplasmic reticulum"/>
    <property type="evidence" value="ECO:0007669"/>
    <property type="project" value="TreeGrafter"/>
</dbReference>
<feature type="transmembrane region" description="Helical" evidence="7">
    <location>
        <begin position="517"/>
        <end position="538"/>
    </location>
</feature>
<keyword evidence="3 7" id="KW-0812">Transmembrane</keyword>
<feature type="transmembrane region" description="Helical" evidence="7">
    <location>
        <begin position="550"/>
        <end position="574"/>
    </location>
</feature>
<dbReference type="Pfam" id="PF03062">
    <property type="entry name" value="MBOAT"/>
    <property type="match status" value="1"/>
</dbReference>
<evidence type="ECO:0000256" key="2">
    <source>
        <dbReference type="ARBA" id="ARBA00010323"/>
    </source>
</evidence>
<evidence type="ECO:0000313" key="8">
    <source>
        <dbReference type="EMBL" id="KAK5083553.1"/>
    </source>
</evidence>
<dbReference type="InterPro" id="IPR051085">
    <property type="entry name" value="MB_O-acyltransferase"/>
</dbReference>
<accession>A0AAN7Y9L6</accession>
<protein>
    <submittedName>
        <fullName evidence="8">Glycerol transporter</fullName>
    </submittedName>
</protein>
<feature type="region of interest" description="Disordered" evidence="6">
    <location>
        <begin position="37"/>
        <end position="71"/>
    </location>
</feature>
<evidence type="ECO:0000256" key="5">
    <source>
        <dbReference type="ARBA" id="ARBA00023136"/>
    </source>
</evidence>
<dbReference type="Proteomes" id="UP001309876">
    <property type="component" value="Unassembled WGS sequence"/>
</dbReference>
<evidence type="ECO:0000256" key="7">
    <source>
        <dbReference type="SAM" id="Phobius"/>
    </source>
</evidence>
<reference evidence="8 9" key="1">
    <citation type="submission" date="2023-08" db="EMBL/GenBank/DDBJ databases">
        <title>Black Yeasts Isolated from many extreme environments.</title>
        <authorList>
            <person name="Coleine C."/>
            <person name="Stajich J.E."/>
            <person name="Selbmann L."/>
        </authorList>
    </citation>
    <scope>NUCLEOTIDE SEQUENCE [LARGE SCALE GENOMIC DNA]</scope>
    <source>
        <strain evidence="8 9">CCFEE 5910</strain>
    </source>
</reference>
<feature type="transmembrane region" description="Helical" evidence="7">
    <location>
        <begin position="411"/>
        <end position="430"/>
    </location>
</feature>
<feature type="transmembrane region" description="Helical" evidence="7">
    <location>
        <begin position="375"/>
        <end position="399"/>
    </location>
</feature>
<dbReference type="GO" id="GO:0016020">
    <property type="term" value="C:membrane"/>
    <property type="evidence" value="ECO:0007669"/>
    <property type="project" value="UniProtKB-SubCell"/>
</dbReference>
<comment type="caution">
    <text evidence="8">The sequence shown here is derived from an EMBL/GenBank/DDBJ whole genome shotgun (WGS) entry which is preliminary data.</text>
</comment>
<feature type="transmembrane region" description="Helical" evidence="7">
    <location>
        <begin position="594"/>
        <end position="612"/>
    </location>
</feature>
<gene>
    <name evidence="8" type="primary">GUP1</name>
    <name evidence="8" type="ORF">LTR05_006056</name>
</gene>
<dbReference type="PANTHER" id="PTHR13285:SF18">
    <property type="entry name" value="PROTEIN-CYSTEINE N-PALMITOYLTRANSFERASE RASP"/>
    <property type="match status" value="1"/>
</dbReference>
<comment type="subcellular location">
    <subcellularLocation>
        <location evidence="1">Membrane</location>
        <topology evidence="1">Multi-pass membrane protein</topology>
    </subcellularLocation>
</comment>
<keyword evidence="4 7" id="KW-1133">Transmembrane helix</keyword>
<dbReference type="GO" id="GO:0008374">
    <property type="term" value="F:O-acyltransferase activity"/>
    <property type="evidence" value="ECO:0007669"/>
    <property type="project" value="TreeGrafter"/>
</dbReference>
<dbReference type="AlphaFoldDB" id="A0AAN7Y9L6"/>
<name>A0AAN7Y9L6_9EURO</name>
<dbReference type="EMBL" id="JAVRRJ010000006">
    <property type="protein sequence ID" value="KAK5083553.1"/>
    <property type="molecule type" value="Genomic_DNA"/>
</dbReference>
<sequence length="627" mass="70730">MVGHHAQEETKVTTFASLRRSLRVIYSLDTLDTRLTTSSKTPSKDASKISADTAVDGPKRDKDLPEGASPSKRTTPEFGLYTLVFVISVPLMYKAVWDVSQPESKHYKEYASLLSDGWLFGRKVDNSDSQYAGFRDNVPYLAILLVVHPLLRRAYNSVFSTQRTSSTSSANERLSARANFDFVSGLVFITALHGFSASKVLTILYINYCIAMRLPRDFMPAATWMFNVGVLFANELAQGYRFTSIAAATAPFYAGAEDMGKFLDSFGGLIPRWEVLFNITILRLIAFNMDYFWSLSRDRAGSPIEKKQLDPSALSERDRVSVPAPESAFTSFKTYLAYVLYPPLYLAGPILNFNDYISQSTYQSASINTRRTTLYAIRFLLTLFCMEFLLHTTYVVAISKSNPDWLAFTPFQLSMLAYFNLHIIWLKLLIPWRFFRLWSLIDGIDPVENVVRCMSDNYSALSFWRAWHRSFNRWIVRYLYVPLGGGPGGGTGAVRGTINMLAVFTFVALWHDINLQLLAWGWLIVFFVLPEILATIAFPKSKWRDRPTTYRMICGVGAVFNIMMMMAANLVGFAVGLDGLKGLVTAMISSTAGLLYTAVACSVLFVGAQVMFEHREEEKRKGIFLKF</sequence>
<evidence type="ECO:0000313" key="9">
    <source>
        <dbReference type="Proteomes" id="UP001309876"/>
    </source>
</evidence>